<feature type="transmembrane region" description="Helical" evidence="1">
    <location>
        <begin position="172"/>
        <end position="191"/>
    </location>
</feature>
<dbReference type="OrthoDB" id="9787129at2"/>
<feature type="transmembrane region" description="Helical" evidence="1">
    <location>
        <begin position="252"/>
        <end position="270"/>
    </location>
</feature>
<feature type="transmembrane region" description="Helical" evidence="1">
    <location>
        <begin position="34"/>
        <end position="54"/>
    </location>
</feature>
<evidence type="ECO:0000256" key="1">
    <source>
        <dbReference type="SAM" id="Phobius"/>
    </source>
</evidence>
<comment type="caution">
    <text evidence="2">The sequence shown here is derived from an EMBL/GenBank/DDBJ whole genome shotgun (WGS) entry which is preliminary data.</text>
</comment>
<feature type="transmembrane region" description="Helical" evidence="1">
    <location>
        <begin position="417"/>
        <end position="434"/>
    </location>
</feature>
<feature type="transmembrane region" description="Helical" evidence="1">
    <location>
        <begin position="291"/>
        <end position="308"/>
    </location>
</feature>
<accession>A0A364P345</accession>
<keyword evidence="3" id="KW-1185">Reference proteome</keyword>
<keyword evidence="1" id="KW-0812">Transmembrane</keyword>
<dbReference type="InterPro" id="IPR003474">
    <property type="entry name" value="Glcn_transporter"/>
</dbReference>
<dbReference type="GO" id="GO:0005886">
    <property type="term" value="C:plasma membrane"/>
    <property type="evidence" value="ECO:0007669"/>
    <property type="project" value="TreeGrafter"/>
</dbReference>
<organism evidence="2 3">
    <name type="scientific">Paramagnetospirillum kuznetsovii</name>
    <dbReference type="NCBI Taxonomy" id="2053833"/>
    <lineage>
        <taxon>Bacteria</taxon>
        <taxon>Pseudomonadati</taxon>
        <taxon>Pseudomonadota</taxon>
        <taxon>Alphaproteobacteria</taxon>
        <taxon>Rhodospirillales</taxon>
        <taxon>Magnetospirillaceae</taxon>
        <taxon>Paramagnetospirillum</taxon>
    </lineage>
</organism>
<dbReference type="PANTHER" id="PTHR30354">
    <property type="entry name" value="GNT FAMILY GLUCONATE TRANSPORTER"/>
    <property type="match status" value="1"/>
</dbReference>
<evidence type="ECO:0000313" key="3">
    <source>
        <dbReference type="Proteomes" id="UP000251075"/>
    </source>
</evidence>
<reference evidence="2 3" key="1">
    <citation type="submission" date="2017-11" db="EMBL/GenBank/DDBJ databases">
        <title>Draft genome sequence of magnetotactic bacterium Magnetospirillum kuznetsovii LBB-42.</title>
        <authorList>
            <person name="Grouzdev D.S."/>
            <person name="Rysina M.S."/>
            <person name="Baslerov R.V."/>
            <person name="Koziaeva V."/>
        </authorList>
    </citation>
    <scope>NUCLEOTIDE SEQUENCE [LARGE SCALE GENOMIC DNA]</scope>
    <source>
        <strain evidence="2 3">LBB-42</strain>
    </source>
</reference>
<sequence length="435" mass="43981">MGGVFLPEMKAFYLLVVMVLAVIAAEKYRAMPFLVLVLATGIYGVAQGGSLPWTGKEFNTGFGQTMAAAGLALVAGAMVARLGAASGGVAWWRRRATRLGLPGMAVLGALAGLGGTQLGALAVLSPVVQGARSRARIGLMACFAVNAGHGCLVPSPILIAALAILGGDWRQALLFGLLVAGAQLAVGLVLARRCYDIETTPKDEEAPPSGRAGLGLGLAIVVMIGLIIGQSLGQIPTEPLGGGTIRENYLGLGRPMILILGGLGVALLVMGQLGRHALSDDGWVGQGARSCAGILLALGAAGGFQMVLHNNGMADMLAERLLDLPPGLGVAVPFAVALVNRALQGSPLTAAITAAGMIQPLLLPLGLDGTPGRALAALAVGAGVTALPHVNDGYFWLSSHLAGLRPLEGLRRITLGSLLQALAGLATLSLLAAIS</sequence>
<evidence type="ECO:0000313" key="2">
    <source>
        <dbReference type="EMBL" id="RAU23734.1"/>
    </source>
</evidence>
<dbReference type="Proteomes" id="UP000251075">
    <property type="component" value="Unassembled WGS sequence"/>
</dbReference>
<keyword evidence="1" id="KW-0472">Membrane</keyword>
<gene>
    <name evidence="2" type="ORF">CU669_01120</name>
</gene>
<keyword evidence="1" id="KW-1133">Transmembrane helix</keyword>
<name>A0A364P345_9PROT</name>
<dbReference type="GO" id="GO:0015128">
    <property type="term" value="F:gluconate transmembrane transporter activity"/>
    <property type="evidence" value="ECO:0007669"/>
    <property type="project" value="InterPro"/>
</dbReference>
<dbReference type="EMBL" id="PGTO01000001">
    <property type="protein sequence ID" value="RAU23734.1"/>
    <property type="molecule type" value="Genomic_DNA"/>
</dbReference>
<dbReference type="Pfam" id="PF02447">
    <property type="entry name" value="GntP_permease"/>
    <property type="match status" value="1"/>
</dbReference>
<dbReference type="PANTHER" id="PTHR30354:SF11">
    <property type="entry name" value="PERMEASE"/>
    <property type="match status" value="1"/>
</dbReference>
<protein>
    <submittedName>
        <fullName evidence="2">Gluconate transporter</fullName>
    </submittedName>
</protein>
<feature type="transmembrane region" description="Helical" evidence="1">
    <location>
        <begin position="137"/>
        <end position="166"/>
    </location>
</feature>
<proteinExistence type="predicted"/>
<dbReference type="AlphaFoldDB" id="A0A364P345"/>
<feature type="transmembrane region" description="Helical" evidence="1">
    <location>
        <begin position="12"/>
        <end position="28"/>
    </location>
</feature>
<feature type="transmembrane region" description="Helical" evidence="1">
    <location>
        <begin position="212"/>
        <end position="232"/>
    </location>
</feature>
<feature type="transmembrane region" description="Helical" evidence="1">
    <location>
        <begin position="66"/>
        <end position="92"/>
    </location>
</feature>